<evidence type="ECO:0000313" key="4">
    <source>
        <dbReference type="EMBL" id="XFO68222.1"/>
    </source>
</evidence>
<evidence type="ECO:0000256" key="2">
    <source>
        <dbReference type="ARBA" id="ARBA00022643"/>
    </source>
</evidence>
<reference evidence="4" key="1">
    <citation type="submission" date="2024-05" db="EMBL/GenBank/DDBJ databases">
        <title>Isolation and characterization of Sporomusa carbonis sp. nov., a carboxydotrophic hydrogenogen in the genus of Sporomusa isolated from a charcoal burning pile.</title>
        <authorList>
            <person name="Boeer T."/>
            <person name="Rosenbaum F."/>
            <person name="Eysell L."/>
            <person name="Mueller V."/>
            <person name="Daniel R."/>
            <person name="Poehlein A."/>
        </authorList>
    </citation>
    <scope>NUCLEOTIDE SEQUENCE [LARGE SCALE GENOMIC DNA]</scope>
    <source>
        <strain evidence="4">DSM 10669</strain>
    </source>
</reference>
<sequence>MKIVVLNGSPKGETSVTMQYVAFIQKRYLEHEFKIFNIAQQIRKLESDEQAFKEIIEDIRSANGILWAFPLYILLIHAQYKRFIELITERAAEAAFKGKHTAILTTSIHFYDHTAHNYMHGICDDLNMKLYASYSAGMQDLFNEQERKKLLQYSQGFFDAIDRDAPASRVYSPLIRQTSEYTPGTDQVSFDNHGRKVVIVTDAEEQQINLTRMIGKIAAHFAGQVEVINLHNVNIKGGCLGCLHCGYDNTCIYNEQDGFTDFYNSQLKTADILVFAGAIRDRYLSSLWKNFFDRGFFNTHIPSFAGKQIAFVISGPLRQLPNLRQIIEAYTEWQQANLVGIVTDEADDSYEIDLSLQELARRSVDYANRKYIKPATFLGIGGTKLFRDEIWGPMRFPFAADHRFYKSHGTYDFPHKDYFTRIRNVLFSLLIKIPVVRKEIYGKLMITKMVEPYKKLLAKL</sequence>
<dbReference type="InterPro" id="IPR005025">
    <property type="entry name" value="FMN_Rdtase-like_dom"/>
</dbReference>
<dbReference type="Gene3D" id="3.40.50.360">
    <property type="match status" value="2"/>
</dbReference>
<keyword evidence="2" id="KW-0288">FMN</keyword>
<dbReference type="Pfam" id="PF03358">
    <property type="entry name" value="FMN_red"/>
    <property type="match status" value="2"/>
</dbReference>
<dbReference type="EMBL" id="CP155573">
    <property type="protein sequence ID" value="XFO68222.1"/>
    <property type="molecule type" value="Genomic_DNA"/>
</dbReference>
<dbReference type="RefSeq" id="WP_169717695.1">
    <property type="nucleotide sequence ID" value="NZ_CP155573.1"/>
</dbReference>
<accession>A0ABZ3IR80</accession>
<keyword evidence="1" id="KW-0285">Flavoprotein</keyword>
<name>A0ABZ3IR80_9FIRM</name>
<protein>
    <recommendedName>
        <fullName evidence="3">NADPH-dependent FMN reductase-like domain-containing protein</fullName>
    </recommendedName>
</protein>
<keyword evidence="5" id="KW-1185">Reference proteome</keyword>
<dbReference type="InterPro" id="IPR029039">
    <property type="entry name" value="Flavoprotein-like_sf"/>
</dbReference>
<dbReference type="InterPro" id="IPR051796">
    <property type="entry name" value="ISF_SsuE-like"/>
</dbReference>
<feature type="domain" description="NADPH-dependent FMN reductase-like" evidence="3">
    <location>
        <begin position="1"/>
        <end position="108"/>
    </location>
</feature>
<dbReference type="SUPFAM" id="SSF52218">
    <property type="entry name" value="Flavoproteins"/>
    <property type="match status" value="2"/>
</dbReference>
<evidence type="ECO:0000256" key="1">
    <source>
        <dbReference type="ARBA" id="ARBA00022630"/>
    </source>
</evidence>
<evidence type="ECO:0000259" key="3">
    <source>
        <dbReference type="Pfam" id="PF03358"/>
    </source>
</evidence>
<proteinExistence type="predicted"/>
<dbReference type="PANTHER" id="PTHR43278:SF4">
    <property type="entry name" value="NAD(P)H-DEPENDENT FMN-CONTAINING OXIDOREDUCTASE YWQN-RELATED"/>
    <property type="match status" value="1"/>
</dbReference>
<dbReference type="PANTHER" id="PTHR43278">
    <property type="entry name" value="NAD(P)H-DEPENDENT FMN-CONTAINING OXIDOREDUCTASE YWQN-RELATED"/>
    <property type="match status" value="1"/>
</dbReference>
<feature type="domain" description="NADPH-dependent FMN reductase-like" evidence="3">
    <location>
        <begin position="214"/>
        <end position="327"/>
    </location>
</feature>
<gene>
    <name evidence="4" type="ORF">SPSIL_044420</name>
</gene>
<evidence type="ECO:0000313" key="5">
    <source>
        <dbReference type="Proteomes" id="UP000216752"/>
    </source>
</evidence>
<organism evidence="4 5">
    <name type="scientific">Sporomusa silvacetica DSM 10669</name>
    <dbReference type="NCBI Taxonomy" id="1123289"/>
    <lineage>
        <taxon>Bacteria</taxon>
        <taxon>Bacillati</taxon>
        <taxon>Bacillota</taxon>
        <taxon>Negativicutes</taxon>
        <taxon>Selenomonadales</taxon>
        <taxon>Sporomusaceae</taxon>
        <taxon>Sporomusa</taxon>
    </lineage>
</organism>
<dbReference type="Proteomes" id="UP000216752">
    <property type="component" value="Chromosome"/>
</dbReference>